<dbReference type="AlphaFoldDB" id="A0A4Y7SPC2"/>
<organism evidence="1 2">
    <name type="scientific">Coprinellus micaceus</name>
    <name type="common">Glistening ink-cap mushroom</name>
    <name type="synonym">Coprinus micaceus</name>
    <dbReference type="NCBI Taxonomy" id="71717"/>
    <lineage>
        <taxon>Eukaryota</taxon>
        <taxon>Fungi</taxon>
        <taxon>Dikarya</taxon>
        <taxon>Basidiomycota</taxon>
        <taxon>Agaricomycotina</taxon>
        <taxon>Agaricomycetes</taxon>
        <taxon>Agaricomycetidae</taxon>
        <taxon>Agaricales</taxon>
        <taxon>Agaricineae</taxon>
        <taxon>Psathyrellaceae</taxon>
        <taxon>Coprinellus</taxon>
    </lineage>
</organism>
<keyword evidence="2" id="KW-1185">Reference proteome</keyword>
<protein>
    <submittedName>
        <fullName evidence="1">Uncharacterized protein</fullName>
    </submittedName>
</protein>
<dbReference type="EMBL" id="QPFP01000074">
    <property type="protein sequence ID" value="TEB23733.1"/>
    <property type="molecule type" value="Genomic_DNA"/>
</dbReference>
<sequence>MCSFRCLSKTCLIACQRRARIRVLKLPLTSRLNCREAWHKRRPLPGSGRVEQASLGGLRTQNERRIFSTMSPSPRGYESIQYASVGPGAYLALPWNHVNLDFVVWEAK</sequence>
<reference evidence="1 2" key="1">
    <citation type="journal article" date="2019" name="Nat. Ecol. Evol.">
        <title>Megaphylogeny resolves global patterns of mushroom evolution.</title>
        <authorList>
            <person name="Varga T."/>
            <person name="Krizsan K."/>
            <person name="Foldi C."/>
            <person name="Dima B."/>
            <person name="Sanchez-Garcia M."/>
            <person name="Sanchez-Ramirez S."/>
            <person name="Szollosi G.J."/>
            <person name="Szarkandi J.G."/>
            <person name="Papp V."/>
            <person name="Albert L."/>
            <person name="Andreopoulos W."/>
            <person name="Angelini C."/>
            <person name="Antonin V."/>
            <person name="Barry K.W."/>
            <person name="Bougher N.L."/>
            <person name="Buchanan P."/>
            <person name="Buyck B."/>
            <person name="Bense V."/>
            <person name="Catcheside P."/>
            <person name="Chovatia M."/>
            <person name="Cooper J."/>
            <person name="Damon W."/>
            <person name="Desjardin D."/>
            <person name="Finy P."/>
            <person name="Geml J."/>
            <person name="Haridas S."/>
            <person name="Hughes K."/>
            <person name="Justo A."/>
            <person name="Karasinski D."/>
            <person name="Kautmanova I."/>
            <person name="Kiss B."/>
            <person name="Kocsube S."/>
            <person name="Kotiranta H."/>
            <person name="LaButti K.M."/>
            <person name="Lechner B.E."/>
            <person name="Liimatainen K."/>
            <person name="Lipzen A."/>
            <person name="Lukacs Z."/>
            <person name="Mihaltcheva S."/>
            <person name="Morgado L.N."/>
            <person name="Niskanen T."/>
            <person name="Noordeloos M.E."/>
            <person name="Ohm R.A."/>
            <person name="Ortiz-Santana B."/>
            <person name="Ovrebo C."/>
            <person name="Racz N."/>
            <person name="Riley R."/>
            <person name="Savchenko A."/>
            <person name="Shiryaev A."/>
            <person name="Soop K."/>
            <person name="Spirin V."/>
            <person name="Szebenyi C."/>
            <person name="Tomsovsky M."/>
            <person name="Tulloss R.E."/>
            <person name="Uehling J."/>
            <person name="Grigoriev I.V."/>
            <person name="Vagvolgyi C."/>
            <person name="Papp T."/>
            <person name="Martin F.M."/>
            <person name="Miettinen O."/>
            <person name="Hibbett D.S."/>
            <person name="Nagy L.G."/>
        </authorList>
    </citation>
    <scope>NUCLEOTIDE SEQUENCE [LARGE SCALE GENOMIC DNA]</scope>
    <source>
        <strain evidence="1 2">FP101781</strain>
    </source>
</reference>
<comment type="caution">
    <text evidence="1">The sequence shown here is derived from an EMBL/GenBank/DDBJ whole genome shotgun (WGS) entry which is preliminary data.</text>
</comment>
<accession>A0A4Y7SPC2</accession>
<gene>
    <name evidence="1" type="ORF">FA13DRAFT_1400598</name>
</gene>
<name>A0A4Y7SPC2_COPMI</name>
<dbReference type="Proteomes" id="UP000298030">
    <property type="component" value="Unassembled WGS sequence"/>
</dbReference>
<evidence type="ECO:0000313" key="2">
    <source>
        <dbReference type="Proteomes" id="UP000298030"/>
    </source>
</evidence>
<proteinExistence type="predicted"/>
<evidence type="ECO:0000313" key="1">
    <source>
        <dbReference type="EMBL" id="TEB23733.1"/>
    </source>
</evidence>